<name>A0A316G1T2_9GAMM</name>
<dbReference type="CDD" id="cd04301">
    <property type="entry name" value="NAT_SF"/>
    <property type="match status" value="1"/>
</dbReference>
<feature type="domain" description="N-acetyltransferase" evidence="1">
    <location>
        <begin position="1"/>
        <end position="78"/>
    </location>
</feature>
<gene>
    <name evidence="2" type="ORF">C8D97_102246</name>
</gene>
<dbReference type="InterPro" id="IPR016181">
    <property type="entry name" value="Acyl_CoA_acyltransferase"/>
</dbReference>
<proteinExistence type="predicted"/>
<dbReference type="Gene3D" id="3.40.630.30">
    <property type="match status" value="1"/>
</dbReference>
<accession>A0A316G1T2</accession>
<evidence type="ECO:0000259" key="1">
    <source>
        <dbReference type="PROSITE" id="PS51186"/>
    </source>
</evidence>
<comment type="caution">
    <text evidence="2">The sequence shown here is derived from an EMBL/GenBank/DDBJ whole genome shotgun (WGS) entry which is preliminary data.</text>
</comment>
<dbReference type="GO" id="GO:0016747">
    <property type="term" value="F:acyltransferase activity, transferring groups other than amino-acyl groups"/>
    <property type="evidence" value="ECO:0007669"/>
    <property type="project" value="InterPro"/>
</dbReference>
<dbReference type="EMBL" id="QGGU01000002">
    <property type="protein sequence ID" value="PWK53856.1"/>
    <property type="molecule type" value="Genomic_DNA"/>
</dbReference>
<dbReference type="SUPFAM" id="SSF55729">
    <property type="entry name" value="Acyl-CoA N-acyltransferases (Nat)"/>
    <property type="match status" value="1"/>
</dbReference>
<reference evidence="2 3" key="1">
    <citation type="submission" date="2018-05" db="EMBL/GenBank/DDBJ databases">
        <title>Genomic Encyclopedia of Type Strains, Phase IV (KMG-IV): sequencing the most valuable type-strain genomes for metagenomic binning, comparative biology and taxonomic classification.</title>
        <authorList>
            <person name="Goeker M."/>
        </authorList>
    </citation>
    <scope>NUCLEOTIDE SEQUENCE [LARGE SCALE GENOMIC DNA]</scope>
    <source>
        <strain evidence="2 3">DSM 25350</strain>
    </source>
</reference>
<protein>
    <submittedName>
        <fullName evidence="2">Acetyltransferase (GNAT) family protein</fullName>
    </submittedName>
</protein>
<keyword evidence="3" id="KW-1185">Reference proteome</keyword>
<dbReference type="Pfam" id="PF00583">
    <property type="entry name" value="Acetyltransf_1"/>
    <property type="match status" value="1"/>
</dbReference>
<dbReference type="PROSITE" id="PS51186">
    <property type="entry name" value="GNAT"/>
    <property type="match status" value="1"/>
</dbReference>
<keyword evidence="2" id="KW-0808">Transferase</keyword>
<sequence>MAKWQEEVVAAAVLLEQGSKFELKNIAVAKDWQGNGIANQLIEKTIFWESGSGATEIWVGTGNSSLNQLALYQNVAFE</sequence>
<dbReference type="InterPro" id="IPR000182">
    <property type="entry name" value="GNAT_dom"/>
</dbReference>
<evidence type="ECO:0000313" key="2">
    <source>
        <dbReference type="EMBL" id="PWK53856.1"/>
    </source>
</evidence>
<organism evidence="2 3">
    <name type="scientific">Pleionea mediterranea</name>
    <dbReference type="NCBI Taxonomy" id="523701"/>
    <lineage>
        <taxon>Bacteria</taxon>
        <taxon>Pseudomonadati</taxon>
        <taxon>Pseudomonadota</taxon>
        <taxon>Gammaproteobacteria</taxon>
        <taxon>Oceanospirillales</taxon>
        <taxon>Pleioneaceae</taxon>
        <taxon>Pleionea</taxon>
    </lineage>
</organism>
<dbReference type="Proteomes" id="UP000245790">
    <property type="component" value="Unassembled WGS sequence"/>
</dbReference>
<evidence type="ECO:0000313" key="3">
    <source>
        <dbReference type="Proteomes" id="UP000245790"/>
    </source>
</evidence>
<dbReference type="AlphaFoldDB" id="A0A316G1T2"/>